<evidence type="ECO:0000313" key="1">
    <source>
        <dbReference type="EMBL" id="MXP74797.1"/>
    </source>
</evidence>
<keyword evidence="2" id="KW-1185">Reference proteome</keyword>
<dbReference type="GO" id="GO:0003677">
    <property type="term" value="F:DNA binding"/>
    <property type="evidence" value="ECO:0007669"/>
    <property type="project" value="InterPro"/>
</dbReference>
<organism evidence="1 2">
    <name type="scientific">Sporofaciens musculi</name>
    <dbReference type="NCBI Taxonomy" id="2681861"/>
    <lineage>
        <taxon>Bacteria</taxon>
        <taxon>Bacillati</taxon>
        <taxon>Bacillota</taxon>
        <taxon>Clostridia</taxon>
        <taxon>Lachnospirales</taxon>
        <taxon>Lachnospiraceae</taxon>
        <taxon>Sporofaciens</taxon>
    </lineage>
</organism>
<proteinExistence type="predicted"/>
<dbReference type="InterPro" id="IPR010982">
    <property type="entry name" value="Lambda_DNA-bd_dom_sf"/>
</dbReference>
<gene>
    <name evidence="1" type="ORF">GN277_05200</name>
</gene>
<dbReference type="RefSeq" id="WP_159750131.1">
    <property type="nucleotide sequence ID" value="NZ_WUQX01000001.1"/>
</dbReference>
<evidence type="ECO:0000313" key="2">
    <source>
        <dbReference type="Proteomes" id="UP000460412"/>
    </source>
</evidence>
<comment type="caution">
    <text evidence="1">The sequence shown here is derived from an EMBL/GenBank/DDBJ whole genome shotgun (WGS) entry which is preliminary data.</text>
</comment>
<sequence>MENEKKQKEQIIQRILAVIEQKMAEKRMKQKALLDICAEKGYVVSQSELSRILSHKIAMGLYPALAICDALDIDINQIVHPDRVKRETTFLPQSTFVTDPNRPEIENYLGSYHTLFYATDYREDKLLRGRLELSAKKKESQAYCSAFFSLDTEDTDMYGQPIEKRYQGRFFVSPQMGIAYCFLANNKLGEICSLEFRHRTFFYKRVECRLGLVLTTSTGEKKTPAAHKIIVYRGKLQSSQEQQLAHMLKLDNGEMHIEAEALKKINVPEETRKLLNSLSDMLRGTTYYTVNAASLKNANRKLSNVQISALFSILRDCSEDEYTLHLDAMEDEMIFDLISRDSGKSLQ</sequence>
<name>A0A7X3MEE4_9FIRM</name>
<reference evidence="1 2" key="1">
    <citation type="submission" date="2019-12" db="EMBL/GenBank/DDBJ databases">
        <title>Sporaefaciens musculi gen. nov., sp. nov., a novel bacterium isolated from the caecum of an obese mouse.</title>
        <authorList>
            <person name="Rasmussen T.S."/>
            <person name="Streidl T."/>
            <person name="Hitch T.C.A."/>
            <person name="Wortmann E."/>
            <person name="Deptula P."/>
            <person name="Hansen M."/>
            <person name="Nielsen D.S."/>
            <person name="Clavel T."/>
            <person name="Vogensen F.K."/>
        </authorList>
    </citation>
    <scope>NUCLEOTIDE SEQUENCE [LARGE SCALE GENOMIC DNA]</scope>
    <source>
        <strain evidence="1 2">WCA-9-b2</strain>
    </source>
</reference>
<dbReference type="EMBL" id="WUQX01000001">
    <property type="protein sequence ID" value="MXP74797.1"/>
    <property type="molecule type" value="Genomic_DNA"/>
</dbReference>
<protein>
    <submittedName>
        <fullName evidence="1">Helix-turn-helix domain-containing protein</fullName>
    </submittedName>
</protein>
<dbReference type="Gene3D" id="1.10.260.40">
    <property type="entry name" value="lambda repressor-like DNA-binding domains"/>
    <property type="match status" value="1"/>
</dbReference>
<accession>A0A7X3MEE4</accession>
<dbReference type="AlphaFoldDB" id="A0A7X3MEE4"/>
<dbReference type="Proteomes" id="UP000460412">
    <property type="component" value="Unassembled WGS sequence"/>
</dbReference>